<evidence type="ECO:0000256" key="1">
    <source>
        <dbReference type="ARBA" id="ARBA00049958"/>
    </source>
</evidence>
<gene>
    <name evidence="3" type="ORF">SAMN02745244_01259</name>
</gene>
<evidence type="ECO:0000259" key="2">
    <source>
        <dbReference type="Pfam" id="PF01106"/>
    </source>
</evidence>
<sequence length="188" mass="20151">MKSTLHPQRVDGEPFALRWVAEVDLPVGRVVNAPGTIGPMLEYGVLTKVLVERGGVWTWLDGAQKWTEHGPRIRDALGVSLELDGWEVEEGSAELLRLIATEVLEGELKSYVASHGGHITVEGATATSLRLDFGGACEDCPAAGATLHDRIEAAVRARYPLLESVTRVNDGHGATSGWLGLPVPGRGR</sequence>
<dbReference type="GO" id="GO:0005506">
    <property type="term" value="F:iron ion binding"/>
    <property type="evidence" value="ECO:0007669"/>
    <property type="project" value="InterPro"/>
</dbReference>
<feature type="domain" description="NIF system FeS cluster assembly NifU C-terminal" evidence="2">
    <location>
        <begin position="102"/>
        <end position="165"/>
    </location>
</feature>
<keyword evidence="4" id="KW-1185">Reference proteome</keyword>
<dbReference type="Proteomes" id="UP000184512">
    <property type="component" value="Unassembled WGS sequence"/>
</dbReference>
<reference evidence="3 4" key="1">
    <citation type="submission" date="2016-11" db="EMBL/GenBank/DDBJ databases">
        <authorList>
            <person name="Jaros S."/>
            <person name="Januszkiewicz K."/>
            <person name="Wedrychowicz H."/>
        </authorList>
    </citation>
    <scope>NUCLEOTIDE SEQUENCE [LARGE SCALE GENOMIC DNA]</scope>
    <source>
        <strain evidence="3 4">DSM 12906</strain>
    </source>
</reference>
<accession>A0A1M6ERV1</accession>
<dbReference type="GO" id="GO:0016226">
    <property type="term" value="P:iron-sulfur cluster assembly"/>
    <property type="evidence" value="ECO:0007669"/>
    <property type="project" value="InterPro"/>
</dbReference>
<proteinExistence type="predicted"/>
<dbReference type="RefSeq" id="WP_073186691.1">
    <property type="nucleotide sequence ID" value="NZ_FQZG01000018.1"/>
</dbReference>
<dbReference type="Gene3D" id="3.30.300.130">
    <property type="entry name" value="Fe-S cluster assembly (FSCA)"/>
    <property type="match status" value="1"/>
</dbReference>
<comment type="function">
    <text evidence="1">May be involved in the formation or repair of [Fe-S] clusters present in iron-sulfur proteins.</text>
</comment>
<evidence type="ECO:0000313" key="3">
    <source>
        <dbReference type="EMBL" id="SHI88099.1"/>
    </source>
</evidence>
<dbReference type="InterPro" id="IPR001075">
    <property type="entry name" value="NIF_FeS_clus_asmbl_NifU_C"/>
</dbReference>
<name>A0A1M6ERV1_9ACTN</name>
<dbReference type="EMBL" id="FQZG01000018">
    <property type="protein sequence ID" value="SHI88099.1"/>
    <property type="molecule type" value="Genomic_DNA"/>
</dbReference>
<organism evidence="3 4">
    <name type="scientific">Tessaracoccus bendigoensis DSM 12906</name>
    <dbReference type="NCBI Taxonomy" id="1123357"/>
    <lineage>
        <taxon>Bacteria</taxon>
        <taxon>Bacillati</taxon>
        <taxon>Actinomycetota</taxon>
        <taxon>Actinomycetes</taxon>
        <taxon>Propionibacteriales</taxon>
        <taxon>Propionibacteriaceae</taxon>
        <taxon>Tessaracoccus</taxon>
    </lineage>
</organism>
<protein>
    <submittedName>
        <fullName evidence="3">Fe/S biogenesis protein NfuA</fullName>
    </submittedName>
</protein>
<dbReference type="GO" id="GO:0051536">
    <property type="term" value="F:iron-sulfur cluster binding"/>
    <property type="evidence" value="ECO:0007669"/>
    <property type="project" value="InterPro"/>
</dbReference>
<dbReference type="OrthoDB" id="9798220at2"/>
<dbReference type="SUPFAM" id="SSF117916">
    <property type="entry name" value="Fe-S cluster assembly (FSCA) domain-like"/>
    <property type="match status" value="1"/>
</dbReference>
<dbReference type="AlphaFoldDB" id="A0A1M6ERV1"/>
<dbReference type="STRING" id="1123357.SAMN02745244_01259"/>
<evidence type="ECO:0000313" key="4">
    <source>
        <dbReference type="Proteomes" id="UP000184512"/>
    </source>
</evidence>
<dbReference type="Pfam" id="PF01106">
    <property type="entry name" value="NifU"/>
    <property type="match status" value="1"/>
</dbReference>
<dbReference type="InterPro" id="IPR034904">
    <property type="entry name" value="FSCA_dom_sf"/>
</dbReference>